<keyword evidence="1" id="KW-1133">Transmembrane helix</keyword>
<keyword evidence="2" id="KW-1185">Reference proteome</keyword>
<keyword evidence="1" id="KW-0472">Membrane</keyword>
<evidence type="ECO:0000256" key="1">
    <source>
        <dbReference type="SAM" id="Phobius"/>
    </source>
</evidence>
<feature type="transmembrane region" description="Helical" evidence="1">
    <location>
        <begin position="53"/>
        <end position="72"/>
    </location>
</feature>
<accession>A0AAF3EEK7</accession>
<evidence type="ECO:0000313" key="2">
    <source>
        <dbReference type="Proteomes" id="UP000887575"/>
    </source>
</evidence>
<keyword evidence="1" id="KW-0812">Transmembrane</keyword>
<reference evidence="3" key="1">
    <citation type="submission" date="2024-02" db="UniProtKB">
        <authorList>
            <consortium name="WormBaseParasite"/>
        </authorList>
    </citation>
    <scope>IDENTIFICATION</scope>
</reference>
<evidence type="ECO:0000313" key="3">
    <source>
        <dbReference type="WBParaSite" id="MBELARI_LOCUS12396"/>
    </source>
</evidence>
<dbReference type="Proteomes" id="UP000887575">
    <property type="component" value="Unassembled WGS sequence"/>
</dbReference>
<dbReference type="WBParaSite" id="MBELARI_LOCUS12396">
    <property type="protein sequence ID" value="MBELARI_LOCUS12396"/>
    <property type="gene ID" value="MBELARI_LOCUS12396"/>
</dbReference>
<feature type="transmembrane region" description="Helical" evidence="1">
    <location>
        <begin position="12"/>
        <end position="41"/>
    </location>
</feature>
<sequence>MKSSKKTIMAQRTAFLMLLIQGTSTLGLGILVVFFATLIVFTSIPIFSTLTNISLLLCGVPYGCIYPFVVLITTRPYLGYIKGLLFKSVQIIQVATIGTSTM</sequence>
<dbReference type="AlphaFoldDB" id="A0AAF3EEK7"/>
<protein>
    <submittedName>
        <fullName evidence="3">Uncharacterized protein</fullName>
    </submittedName>
</protein>
<organism evidence="2 3">
    <name type="scientific">Mesorhabditis belari</name>
    <dbReference type="NCBI Taxonomy" id="2138241"/>
    <lineage>
        <taxon>Eukaryota</taxon>
        <taxon>Metazoa</taxon>
        <taxon>Ecdysozoa</taxon>
        <taxon>Nematoda</taxon>
        <taxon>Chromadorea</taxon>
        <taxon>Rhabditida</taxon>
        <taxon>Rhabditina</taxon>
        <taxon>Rhabditomorpha</taxon>
        <taxon>Rhabditoidea</taxon>
        <taxon>Rhabditidae</taxon>
        <taxon>Mesorhabditinae</taxon>
        <taxon>Mesorhabditis</taxon>
    </lineage>
</organism>
<proteinExistence type="predicted"/>
<name>A0AAF3EEK7_9BILA</name>